<feature type="compositionally biased region" description="Polar residues" evidence="2">
    <location>
        <begin position="331"/>
        <end position="350"/>
    </location>
</feature>
<dbReference type="PANTHER" id="PTHR31342">
    <property type="entry name" value="PROTEIN CHUP1, CHLOROPLASTIC"/>
    <property type="match status" value="1"/>
</dbReference>
<evidence type="ECO:0000313" key="4">
    <source>
        <dbReference type="Proteomes" id="UP000236161"/>
    </source>
</evidence>
<feature type="compositionally biased region" description="Pro residues" evidence="2">
    <location>
        <begin position="516"/>
        <end position="551"/>
    </location>
</feature>
<feature type="region of interest" description="Disordered" evidence="2">
    <location>
        <begin position="508"/>
        <end position="559"/>
    </location>
</feature>
<dbReference type="OrthoDB" id="2020598at2759"/>
<dbReference type="InterPro" id="IPR040265">
    <property type="entry name" value="CHUP1/IPGA1-like"/>
</dbReference>
<evidence type="ECO:0000313" key="3">
    <source>
        <dbReference type="EMBL" id="PKA55226.1"/>
    </source>
</evidence>
<feature type="region of interest" description="Disordered" evidence="2">
    <location>
        <begin position="622"/>
        <end position="644"/>
    </location>
</feature>
<feature type="region of interest" description="Disordered" evidence="2">
    <location>
        <begin position="330"/>
        <end position="350"/>
    </location>
</feature>
<keyword evidence="1" id="KW-0175">Coiled coil</keyword>
<keyword evidence="4" id="KW-1185">Reference proteome</keyword>
<dbReference type="STRING" id="1088818.A0A2I0AIC9"/>
<gene>
    <name evidence="3" type="ORF">AXF42_Ash003863</name>
</gene>
<feature type="region of interest" description="Disordered" evidence="2">
    <location>
        <begin position="569"/>
        <end position="588"/>
    </location>
</feature>
<dbReference type="EMBL" id="KZ451980">
    <property type="protein sequence ID" value="PKA55226.1"/>
    <property type="molecule type" value="Genomic_DNA"/>
</dbReference>
<dbReference type="Proteomes" id="UP000236161">
    <property type="component" value="Unassembled WGS sequence"/>
</dbReference>
<reference evidence="3 4" key="1">
    <citation type="journal article" date="2017" name="Nature">
        <title>The Apostasia genome and the evolution of orchids.</title>
        <authorList>
            <person name="Zhang G.Q."/>
            <person name="Liu K.W."/>
            <person name="Li Z."/>
            <person name="Lohaus R."/>
            <person name="Hsiao Y.Y."/>
            <person name="Niu S.C."/>
            <person name="Wang J.Y."/>
            <person name="Lin Y.C."/>
            <person name="Xu Q."/>
            <person name="Chen L.J."/>
            <person name="Yoshida K."/>
            <person name="Fujiwara S."/>
            <person name="Wang Z.W."/>
            <person name="Zhang Y.Q."/>
            <person name="Mitsuda N."/>
            <person name="Wang M."/>
            <person name="Liu G.H."/>
            <person name="Pecoraro L."/>
            <person name="Huang H.X."/>
            <person name="Xiao X.J."/>
            <person name="Lin M."/>
            <person name="Wu X.Y."/>
            <person name="Wu W.L."/>
            <person name="Chen Y.Y."/>
            <person name="Chang S.B."/>
            <person name="Sakamoto S."/>
            <person name="Ohme-Takagi M."/>
            <person name="Yagi M."/>
            <person name="Zeng S.J."/>
            <person name="Shen C.Y."/>
            <person name="Yeh C.M."/>
            <person name="Luo Y.B."/>
            <person name="Tsai W.C."/>
            <person name="Van de Peer Y."/>
            <person name="Liu Z.J."/>
        </authorList>
    </citation>
    <scope>NUCLEOTIDE SEQUENCE [LARGE SCALE GENOMIC DNA]</scope>
    <source>
        <strain evidence="4">cv. Shenzhen</strain>
        <tissue evidence="3">Stem</tissue>
    </source>
</reference>
<dbReference type="AlphaFoldDB" id="A0A2I0AIC9"/>
<sequence>MIAFRWCFILVCTSFVSLVLCAKALPFFLLLASRNSLLGRLRSAPLVEILFAVVLNRSSTPARVRRKYEMTLPIPMESAPLLPMNICEDSSWMGVVKAEVMRFRDSLGLRCRDGSVDLNELLIGTLEDIKNQYKKYSSFIPIFEGNHDSLHQVLLHVCIVLKSIGDSWSGNYNHSTISELDLETLSIQQLSERALEMLKYMISQSREMFNLFEIDSSNVSLSNGRSNATYLVCPHTPSSVLSDTPKGFSKPDSNICYIPPLLTPLRLQAIGNWQHLDAKHLSLHMYPVVLDHSTHLGHQIDQNADDFTLDLPKDLMNLEVDLPAITEKDANNSNANQQSEPTFLGSTPKTPTLRLTSAALGLTMSCSPSTSGPIYTEFSKPSMTHFEKVNFGPISQEGTKNDTGADQRSSIFSLPKLQSGASALQSPTPTPPSSPMLLAGVFMPFSPSGHPQLSLEHPFAYAMAVSNFDDDNGSKIPEMTVVASQPSKQSLHPKSPLGLLEFHLPPVMSHSKSPLAQPPDPPPLPPKSPLIIPAPPPSTPKGPPPPPPPPGGSASISPTHSTLLLAKGSAATVPPPSPAQGVAPPPPPLVMRSLRAKVSKLKRSTQMSNLYRLLKRKIEGSNLPDKASKQRKSQTTVSCGSKMGGKGMADALAEMTKRSSYFQQIEDDVQKYSSSIVEMKSAISNFHTKDGVQLQTFHQNVEKQLEKLTDETQVLARFEDFPYKKLETIRVAAALYVKLDGILATLKSWKMVHPISKQLDKIESYFCKTKEEVDATECTKDEESKRFQSNNIEFDFGVLLRIKEAIVDLSSNCIEMALKEGHAYAWQSTASVKLLGGYSSGAGGILCSYSLHDLHWKKEGRELKEVLGDDKLKANYKLSKVLWRAFQLAFRVYNFAGGQDERADQLTSELAREIETYSHF</sequence>
<name>A0A2I0AIC9_9ASPA</name>
<evidence type="ECO:0000256" key="2">
    <source>
        <dbReference type="SAM" id="MobiDB-lite"/>
    </source>
</evidence>
<dbReference type="PANTHER" id="PTHR31342:SF16">
    <property type="entry name" value="TALIN_MIDDLE DOMAIN-CONTAINING PROTEIN"/>
    <property type="match status" value="1"/>
</dbReference>
<accession>A0A2I0AIC9</accession>
<organism evidence="3 4">
    <name type="scientific">Apostasia shenzhenica</name>
    <dbReference type="NCBI Taxonomy" id="1088818"/>
    <lineage>
        <taxon>Eukaryota</taxon>
        <taxon>Viridiplantae</taxon>
        <taxon>Streptophyta</taxon>
        <taxon>Embryophyta</taxon>
        <taxon>Tracheophyta</taxon>
        <taxon>Spermatophyta</taxon>
        <taxon>Magnoliopsida</taxon>
        <taxon>Liliopsida</taxon>
        <taxon>Asparagales</taxon>
        <taxon>Orchidaceae</taxon>
        <taxon>Apostasioideae</taxon>
        <taxon>Apostasia</taxon>
    </lineage>
</organism>
<proteinExistence type="predicted"/>
<evidence type="ECO:0000256" key="1">
    <source>
        <dbReference type="ARBA" id="ARBA00023054"/>
    </source>
</evidence>
<evidence type="ECO:0008006" key="5">
    <source>
        <dbReference type="Google" id="ProtNLM"/>
    </source>
</evidence>
<protein>
    <recommendedName>
        <fullName evidence="5">Hydroxyproline-rich glycoprotein family protein</fullName>
    </recommendedName>
</protein>
<feature type="compositionally biased region" description="Pro residues" evidence="2">
    <location>
        <begin position="573"/>
        <end position="588"/>
    </location>
</feature>